<evidence type="ECO:0000313" key="1">
    <source>
        <dbReference type="EMBL" id="OXU28812.1"/>
    </source>
</evidence>
<accession>A0A232FDT3</accession>
<comment type="caution">
    <text evidence="1">The sequence shown here is derived from an EMBL/GenBank/DDBJ whole genome shotgun (WGS) entry which is preliminary data.</text>
</comment>
<proteinExistence type="predicted"/>
<gene>
    <name evidence="1" type="ORF">TSAR_005983</name>
</gene>
<reference evidence="1 2" key="1">
    <citation type="journal article" date="2017" name="Curr. Biol.">
        <title>The Evolution of Venom by Co-option of Single-Copy Genes.</title>
        <authorList>
            <person name="Martinson E.O."/>
            <person name="Mrinalini"/>
            <person name="Kelkar Y.D."/>
            <person name="Chang C.H."/>
            <person name="Werren J.H."/>
        </authorList>
    </citation>
    <scope>NUCLEOTIDE SEQUENCE [LARGE SCALE GENOMIC DNA]</scope>
    <source>
        <strain evidence="1 2">Alberta</strain>
        <tissue evidence="1">Whole body</tissue>
    </source>
</reference>
<dbReference type="AlphaFoldDB" id="A0A232FDT3"/>
<protein>
    <submittedName>
        <fullName evidence="1">Uncharacterized protein</fullName>
    </submittedName>
</protein>
<dbReference type="EMBL" id="NNAY01000374">
    <property type="protein sequence ID" value="OXU28812.1"/>
    <property type="molecule type" value="Genomic_DNA"/>
</dbReference>
<name>A0A232FDT3_9HYME</name>
<sequence>MFRSIFPSVLVLVLYLTLLICCAEGRRRGVKKIDDAVMGYCATDPCFSPKVALQCNKKDCYFPTEEAYVKVNSQ</sequence>
<dbReference type="Proteomes" id="UP000215335">
    <property type="component" value="Unassembled WGS sequence"/>
</dbReference>
<keyword evidence="2" id="KW-1185">Reference proteome</keyword>
<evidence type="ECO:0000313" key="2">
    <source>
        <dbReference type="Proteomes" id="UP000215335"/>
    </source>
</evidence>
<organism evidence="1 2">
    <name type="scientific">Trichomalopsis sarcophagae</name>
    <dbReference type="NCBI Taxonomy" id="543379"/>
    <lineage>
        <taxon>Eukaryota</taxon>
        <taxon>Metazoa</taxon>
        <taxon>Ecdysozoa</taxon>
        <taxon>Arthropoda</taxon>
        <taxon>Hexapoda</taxon>
        <taxon>Insecta</taxon>
        <taxon>Pterygota</taxon>
        <taxon>Neoptera</taxon>
        <taxon>Endopterygota</taxon>
        <taxon>Hymenoptera</taxon>
        <taxon>Apocrita</taxon>
        <taxon>Proctotrupomorpha</taxon>
        <taxon>Chalcidoidea</taxon>
        <taxon>Pteromalidae</taxon>
        <taxon>Pteromalinae</taxon>
        <taxon>Trichomalopsis</taxon>
    </lineage>
</organism>